<dbReference type="Pfam" id="PF24883">
    <property type="entry name" value="NPHP3_N"/>
    <property type="match status" value="1"/>
</dbReference>
<dbReference type="EMBL" id="AYKW01000022">
    <property type="protein sequence ID" value="PIL29470.1"/>
    <property type="molecule type" value="Genomic_DNA"/>
</dbReference>
<sequence length="707" mass="77700">MKCFSSQAHKERIYDVLCGAKTALQVGKSALGVSPVPGLAPVADVLIALIVRVEEGLEELSHEISQLVNAIESTRQKTEARIGQYPADHPRRRVLEDRLQHSLLEYRVDSLRDSRDAGTLKELQAGVASALKYFNASGVHVDPGALANLSVVEDKVDEVKQVVEVLESLPLADASYCASVNTLKGNFLPGTRSKLFLELDAWVEGRTDLSGKPICVLTGGVGTGKSTIASEFARRLDDCGSYGASLSSTRLFFPTVAYQLAYSQNALRKPIVNAAREHLKRGKHQQIKYEGANLVEKPVSQVDGGHPPVFLIVDAVDECTDHTAELVPKLLRILMSCVQHAPFPLRVFLTSRPEHVVEHALSKNTADVHKISLHNLSPSSVTRDISLFLRDRLSQSPPGSALLDKQLPARPRQTARLAQRADGLFVYTRTAMDFLDSYLAQLLDDGAAVPDVPLGPLDDLYLAVLETAFPPVHMELRARVEAVLGMSCADSVSVLYQLRAVVLFDRENERGDEAFRLGHASFPQFLHARLALGCLRVLMSLERNVVRLGDLTVPMGDVPDLAEWVGEHVPPHVRHACVHWGAHLAKAEKAEKAEREKTGDWELGRALGEFAAGRMLAWVETVGYLGRLDVAMGALASARDWQERRGSTRELLDEGRQLVADHHREIEECPDDVYRSAIRQDRCTLVEREFGSALADGDGNPVTFTVL</sequence>
<dbReference type="InterPro" id="IPR027417">
    <property type="entry name" value="P-loop_NTPase"/>
</dbReference>
<dbReference type="SUPFAM" id="SSF52540">
    <property type="entry name" value="P-loop containing nucleoside triphosphate hydrolases"/>
    <property type="match status" value="1"/>
</dbReference>
<name>A0A2G8S6R3_9APHY</name>
<gene>
    <name evidence="4" type="ORF">GSI_08412</name>
</gene>
<dbReference type="PANTHER" id="PTHR10039">
    <property type="entry name" value="AMELOGENIN"/>
    <property type="match status" value="1"/>
</dbReference>
<dbReference type="STRING" id="1077348.A0A2G8S6R3"/>
<protein>
    <recommendedName>
        <fullName evidence="3">Nephrocystin 3-like N-terminal domain-containing protein</fullName>
    </recommendedName>
</protein>
<dbReference type="AlphaFoldDB" id="A0A2G8S6R3"/>
<dbReference type="InterPro" id="IPR056884">
    <property type="entry name" value="NPHP3-like_N"/>
</dbReference>
<evidence type="ECO:0000313" key="4">
    <source>
        <dbReference type="EMBL" id="PIL29470.1"/>
    </source>
</evidence>
<organism evidence="4 5">
    <name type="scientific">Ganoderma sinense ZZ0214-1</name>
    <dbReference type="NCBI Taxonomy" id="1077348"/>
    <lineage>
        <taxon>Eukaryota</taxon>
        <taxon>Fungi</taxon>
        <taxon>Dikarya</taxon>
        <taxon>Basidiomycota</taxon>
        <taxon>Agaricomycotina</taxon>
        <taxon>Agaricomycetes</taxon>
        <taxon>Polyporales</taxon>
        <taxon>Polyporaceae</taxon>
        <taxon>Ganoderma</taxon>
    </lineage>
</organism>
<evidence type="ECO:0000256" key="1">
    <source>
        <dbReference type="ARBA" id="ARBA00022737"/>
    </source>
</evidence>
<keyword evidence="5" id="KW-1185">Reference proteome</keyword>
<dbReference type="OrthoDB" id="3228837at2759"/>
<feature type="coiled-coil region" evidence="2">
    <location>
        <begin position="50"/>
        <end position="77"/>
    </location>
</feature>
<evidence type="ECO:0000313" key="5">
    <source>
        <dbReference type="Proteomes" id="UP000230002"/>
    </source>
</evidence>
<accession>A0A2G8S6R3</accession>
<evidence type="ECO:0000259" key="3">
    <source>
        <dbReference type="Pfam" id="PF24883"/>
    </source>
</evidence>
<keyword evidence="1" id="KW-0677">Repeat</keyword>
<dbReference type="PANTHER" id="PTHR10039:SF14">
    <property type="entry name" value="NACHT DOMAIN-CONTAINING PROTEIN"/>
    <property type="match status" value="1"/>
</dbReference>
<feature type="domain" description="Nephrocystin 3-like N-terminal" evidence="3">
    <location>
        <begin position="200"/>
        <end position="352"/>
    </location>
</feature>
<proteinExistence type="predicted"/>
<dbReference type="Proteomes" id="UP000230002">
    <property type="component" value="Unassembled WGS sequence"/>
</dbReference>
<evidence type="ECO:0000256" key="2">
    <source>
        <dbReference type="SAM" id="Coils"/>
    </source>
</evidence>
<reference evidence="4 5" key="1">
    <citation type="journal article" date="2015" name="Sci. Rep.">
        <title>Chromosome-level genome map provides insights into diverse defense mechanisms in the medicinal fungus Ganoderma sinense.</title>
        <authorList>
            <person name="Zhu Y."/>
            <person name="Xu J."/>
            <person name="Sun C."/>
            <person name="Zhou S."/>
            <person name="Xu H."/>
            <person name="Nelson D.R."/>
            <person name="Qian J."/>
            <person name="Song J."/>
            <person name="Luo H."/>
            <person name="Xiang L."/>
            <person name="Li Y."/>
            <person name="Xu Z."/>
            <person name="Ji A."/>
            <person name="Wang L."/>
            <person name="Lu S."/>
            <person name="Hayward A."/>
            <person name="Sun W."/>
            <person name="Li X."/>
            <person name="Schwartz D.C."/>
            <person name="Wang Y."/>
            <person name="Chen S."/>
        </authorList>
    </citation>
    <scope>NUCLEOTIDE SEQUENCE [LARGE SCALE GENOMIC DNA]</scope>
    <source>
        <strain evidence="4 5">ZZ0214-1</strain>
    </source>
</reference>
<comment type="caution">
    <text evidence="4">The sequence shown here is derived from an EMBL/GenBank/DDBJ whole genome shotgun (WGS) entry which is preliminary data.</text>
</comment>
<keyword evidence="2" id="KW-0175">Coiled coil</keyword>
<dbReference type="Gene3D" id="3.40.50.300">
    <property type="entry name" value="P-loop containing nucleotide triphosphate hydrolases"/>
    <property type="match status" value="1"/>
</dbReference>